<sequence length="212" mass="21786">MSGAVRRAAGRILAAFGLIAFGAVLGMMAVATPAPGAGNSPSRPTALPSDSAPPGNSGEPPTGRKRVILRVEDGRPIFGEPKDYGAEPTADRSDARSAGEAAGSNEPAARRAAGAFRSGDSERRGMDASSEAAAGSEAPVMGEGGWLNAFGAVRRLTGEKLGQLKGDVLSHRLPEGLGGRIAYDLQADDPHPAAERLLGLLAEARLDVRRRQ</sequence>
<comment type="caution">
    <text evidence="2">The sequence shown here is derived from an EMBL/GenBank/DDBJ whole genome shotgun (WGS) entry which is preliminary data.</text>
</comment>
<feature type="compositionally biased region" description="Basic and acidic residues" evidence="1">
    <location>
        <begin position="69"/>
        <end position="97"/>
    </location>
</feature>
<dbReference type="EMBL" id="JAHHQF010000071">
    <property type="protein sequence ID" value="MBT9283031.1"/>
    <property type="molecule type" value="Genomic_DNA"/>
</dbReference>
<organism evidence="2 3">
    <name type="scientific">Hydrogenibacillus schlegelii</name>
    <name type="common">Bacillus schlegelii</name>
    <dbReference type="NCBI Taxonomy" id="1484"/>
    <lineage>
        <taxon>Bacteria</taxon>
        <taxon>Bacillati</taxon>
        <taxon>Bacillota</taxon>
        <taxon>Bacilli</taxon>
        <taxon>Bacillales</taxon>
        <taxon>Bacillales Family X. Incertae Sedis</taxon>
        <taxon>Hydrogenibacillus</taxon>
    </lineage>
</organism>
<feature type="compositionally biased region" description="Low complexity" evidence="1">
    <location>
        <begin position="128"/>
        <end position="138"/>
    </location>
</feature>
<dbReference type="AlphaFoldDB" id="A0A947D2T0"/>
<evidence type="ECO:0000313" key="2">
    <source>
        <dbReference type="EMBL" id="MBT9283031.1"/>
    </source>
</evidence>
<name>A0A947D2T0_HYDSH</name>
<gene>
    <name evidence="2" type="ORF">KM312_10375</name>
</gene>
<dbReference type="Proteomes" id="UP000748108">
    <property type="component" value="Unassembled WGS sequence"/>
</dbReference>
<feature type="region of interest" description="Disordered" evidence="1">
    <location>
        <begin position="34"/>
        <end position="141"/>
    </location>
</feature>
<evidence type="ECO:0000256" key="1">
    <source>
        <dbReference type="SAM" id="MobiDB-lite"/>
    </source>
</evidence>
<protein>
    <submittedName>
        <fullName evidence="2">Uncharacterized protein</fullName>
    </submittedName>
</protein>
<proteinExistence type="predicted"/>
<reference evidence="2" key="1">
    <citation type="journal article" date="2021" name="Microbiology">
        <title>Metagenomic Analysis of the Microbial Community in the Underground Coal Fire Area (Kemerovo Region, Russia) Revealed Predominance of Thermophilic Members of the Phyla Deinococcus-thermus, Aquificae, and Firmicutes.</title>
        <authorList>
            <person name="Kadnikov V."/>
            <person name="Mardanov A.V."/>
            <person name="Beletsky A.V."/>
            <person name="Karnachuk O.V."/>
            <person name="Ravin N.V."/>
        </authorList>
    </citation>
    <scope>NUCLEOTIDE SEQUENCE</scope>
    <source>
        <strain evidence="2">RBS10-49</strain>
    </source>
</reference>
<evidence type="ECO:0000313" key="3">
    <source>
        <dbReference type="Proteomes" id="UP000748108"/>
    </source>
</evidence>
<accession>A0A947D2T0</accession>